<keyword evidence="1" id="KW-0472">Membrane</keyword>
<dbReference type="AlphaFoldDB" id="A0A941D787"/>
<dbReference type="Proteomes" id="UP000677016">
    <property type="component" value="Unassembled WGS sequence"/>
</dbReference>
<evidence type="ECO:0000313" key="2">
    <source>
        <dbReference type="EMBL" id="MBR7742906.1"/>
    </source>
</evidence>
<accession>A0A941D787</accession>
<evidence type="ECO:0000313" key="3">
    <source>
        <dbReference type="Proteomes" id="UP000677016"/>
    </source>
</evidence>
<dbReference type="Pfam" id="PF13367">
    <property type="entry name" value="PrsW-protease"/>
    <property type="match status" value="1"/>
</dbReference>
<feature type="transmembrane region" description="Helical" evidence="1">
    <location>
        <begin position="202"/>
        <end position="224"/>
    </location>
</feature>
<keyword evidence="2" id="KW-0378">Hydrolase</keyword>
<dbReference type="EMBL" id="JAGSNF010000006">
    <property type="protein sequence ID" value="MBR7742906.1"/>
    <property type="molecule type" value="Genomic_DNA"/>
</dbReference>
<dbReference type="PANTHER" id="PTHR36844:SF1">
    <property type="entry name" value="PROTEASE PRSW"/>
    <property type="match status" value="1"/>
</dbReference>
<dbReference type="GO" id="GO:0008237">
    <property type="term" value="F:metallopeptidase activity"/>
    <property type="evidence" value="ECO:0007669"/>
    <property type="project" value="UniProtKB-KW"/>
</dbReference>
<keyword evidence="2" id="KW-0482">Metalloprotease</keyword>
<name>A0A941D787_9MICO</name>
<keyword evidence="1" id="KW-1133">Transmembrane helix</keyword>
<feature type="transmembrane region" description="Helical" evidence="1">
    <location>
        <begin position="126"/>
        <end position="151"/>
    </location>
</feature>
<gene>
    <name evidence="2" type="ORF">KC207_06330</name>
</gene>
<keyword evidence="3" id="KW-1185">Reference proteome</keyword>
<feature type="transmembrane region" description="Helical" evidence="1">
    <location>
        <begin position="163"/>
        <end position="182"/>
    </location>
</feature>
<dbReference type="RefSeq" id="WP_211602068.1">
    <property type="nucleotide sequence ID" value="NZ_JAGSNF010000006.1"/>
</dbReference>
<comment type="caution">
    <text evidence="2">The sequence shown here is derived from an EMBL/GenBank/DDBJ whole genome shotgun (WGS) entry which is preliminary data.</text>
</comment>
<keyword evidence="2" id="KW-0645">Protease</keyword>
<feature type="transmembrane region" description="Helical" evidence="1">
    <location>
        <begin position="87"/>
        <end position="106"/>
    </location>
</feature>
<evidence type="ECO:0000256" key="1">
    <source>
        <dbReference type="SAM" id="Phobius"/>
    </source>
</evidence>
<feature type="transmembrane region" description="Helical" evidence="1">
    <location>
        <begin position="236"/>
        <end position="255"/>
    </location>
</feature>
<reference evidence="2" key="1">
    <citation type="submission" date="2021-04" db="EMBL/GenBank/DDBJ databases">
        <title>Phycicoccus avicenniae sp. nov., a novel endophytic actinomycetes isolated from branch of Avicennia mariana.</title>
        <authorList>
            <person name="Tuo L."/>
        </authorList>
    </citation>
    <scope>NUCLEOTIDE SEQUENCE</scope>
    <source>
        <strain evidence="2">BSK3Z-2</strain>
    </source>
</reference>
<feature type="transmembrane region" description="Helical" evidence="1">
    <location>
        <begin position="261"/>
        <end position="282"/>
    </location>
</feature>
<dbReference type="PANTHER" id="PTHR36844">
    <property type="entry name" value="PROTEASE PRSW"/>
    <property type="match status" value="1"/>
</dbReference>
<protein>
    <submittedName>
        <fullName evidence="2">PrsW family intramembrane metalloprotease</fullName>
    </submittedName>
</protein>
<feature type="transmembrane region" description="Helical" evidence="1">
    <location>
        <begin position="26"/>
        <end position="49"/>
    </location>
</feature>
<keyword evidence="1" id="KW-0812">Transmembrane</keyword>
<feature type="transmembrane region" description="Helical" evidence="1">
    <location>
        <begin position="55"/>
        <end position="75"/>
    </location>
</feature>
<sequence>MSGLRRGSPSGGAAAGRTSRSAQRSLVVTGVAALGFLVVALVVASYFGATFGTQTVLLALVVAVVPLMIVIPSFLWLDRYESEPTRYLVGAFLWGALVATLVAAVFNTSAMAVLRTVSDPDAALATTAVLVAPVVEEALKGVLVLLVWLLLRAEFDGITDGMVYAGVCAAGFAFTENVQYLAEAYTTGGNEALTATFVLRCLLSPFAHPMFTLLVGVGVGAAATSRSWTVRVGAPVLGYVGAVLAHGAWNLAAVSGGNGFLVGYLLVGMPVFFAYVAFVVWARREEGRLIGRFLHPYADAGWLAHGEVVMLSSMARRRQARAWARASGGPGALGAMRAFQDAASDLALLRRRMQHGAAHPGSAEQERDLLLALTRRRAGFLPDPR</sequence>
<organism evidence="2 3">
    <name type="scientific">Phycicoccus avicenniae</name>
    <dbReference type="NCBI Taxonomy" id="2828860"/>
    <lineage>
        <taxon>Bacteria</taxon>
        <taxon>Bacillati</taxon>
        <taxon>Actinomycetota</taxon>
        <taxon>Actinomycetes</taxon>
        <taxon>Micrococcales</taxon>
        <taxon>Intrasporangiaceae</taxon>
        <taxon>Phycicoccus</taxon>
    </lineage>
</organism>
<proteinExistence type="predicted"/>
<dbReference type="InterPro" id="IPR026898">
    <property type="entry name" value="PrsW"/>
</dbReference>